<dbReference type="OrthoDB" id="112719at2"/>
<gene>
    <name evidence="2" type="ORF">ESZ00_17990</name>
</gene>
<sequence length="269" mass="30187">MTEKTCFLWAGILAVGLSVAQAQSPQELIQQAVNAEHAADENDHSQWGYLEEVHKPKEQVLQWVAATPKGDVERVLEKNQQKLTAAQQDELIRSFLHDAHAQRKQLAETDHDNKQIDDLMLLLPVAFIWTETSATATDTFLHYEPNPRFHPPTREAHVFSSMAGDLVIDNQQHRIRSMSGHLMHEVNFGGGLLGKLKEGSSFSLEQKQVGPMLWQLTAFHVDLEGNALLFKNISLKQDDKRSAFELEPPAITLDQAAVAVMQRPEGVVF</sequence>
<feature type="chain" id="PRO_5020630677" evidence="1">
    <location>
        <begin position="23"/>
        <end position="269"/>
    </location>
</feature>
<dbReference type="RefSeq" id="WP_129209797.1">
    <property type="nucleotide sequence ID" value="NZ_BMGU01000002.1"/>
</dbReference>
<reference evidence="2 3" key="1">
    <citation type="journal article" date="2016" name="Int. J. Syst. Evol. Microbiol.">
        <title>Acidipila dinghuensis sp. nov., an acidobacterium isolated from forest soil.</title>
        <authorList>
            <person name="Jiang Y.W."/>
            <person name="Wang J."/>
            <person name="Chen M.H."/>
            <person name="Lv Y.Y."/>
            <person name="Qiu L.H."/>
        </authorList>
    </citation>
    <scope>NUCLEOTIDE SEQUENCE [LARGE SCALE GENOMIC DNA]</scope>
    <source>
        <strain evidence="2 3">DHOF10</strain>
    </source>
</reference>
<evidence type="ECO:0000256" key="1">
    <source>
        <dbReference type="SAM" id="SignalP"/>
    </source>
</evidence>
<keyword evidence="1" id="KW-0732">Signal</keyword>
<dbReference type="Proteomes" id="UP000290253">
    <property type="component" value="Unassembled WGS sequence"/>
</dbReference>
<dbReference type="EMBL" id="SDMK01000005">
    <property type="protein sequence ID" value="RXS93255.1"/>
    <property type="molecule type" value="Genomic_DNA"/>
</dbReference>
<evidence type="ECO:0000313" key="3">
    <source>
        <dbReference type="Proteomes" id="UP000290253"/>
    </source>
</evidence>
<comment type="caution">
    <text evidence="2">The sequence shown here is derived from an EMBL/GenBank/DDBJ whole genome shotgun (WGS) entry which is preliminary data.</text>
</comment>
<dbReference type="AlphaFoldDB" id="A0A4Q1S8P0"/>
<protein>
    <submittedName>
        <fullName evidence="2">Uncharacterized protein</fullName>
    </submittedName>
</protein>
<keyword evidence="3" id="KW-1185">Reference proteome</keyword>
<accession>A0A4Q1S8P0</accession>
<name>A0A4Q1S8P0_9BACT</name>
<evidence type="ECO:0000313" key="2">
    <source>
        <dbReference type="EMBL" id="RXS93255.1"/>
    </source>
</evidence>
<organism evidence="2 3">
    <name type="scientific">Silvibacterium dinghuense</name>
    <dbReference type="NCBI Taxonomy" id="1560006"/>
    <lineage>
        <taxon>Bacteria</taxon>
        <taxon>Pseudomonadati</taxon>
        <taxon>Acidobacteriota</taxon>
        <taxon>Terriglobia</taxon>
        <taxon>Terriglobales</taxon>
        <taxon>Acidobacteriaceae</taxon>
        <taxon>Silvibacterium</taxon>
    </lineage>
</organism>
<proteinExistence type="predicted"/>
<feature type="signal peptide" evidence="1">
    <location>
        <begin position="1"/>
        <end position="22"/>
    </location>
</feature>